<feature type="chain" id="PRO_5041429057" evidence="1">
    <location>
        <begin position="20"/>
        <end position="99"/>
    </location>
</feature>
<comment type="caution">
    <text evidence="2">The sequence shown here is derived from an EMBL/GenBank/DDBJ whole genome shotgun (WGS) entry which is preliminary data.</text>
</comment>
<dbReference type="AlphaFoldDB" id="A0AA37THP8"/>
<evidence type="ECO:0000256" key="1">
    <source>
        <dbReference type="SAM" id="SignalP"/>
    </source>
</evidence>
<organism evidence="2 3">
    <name type="scientific">Methylobacterium tardum</name>
    <dbReference type="NCBI Taxonomy" id="374432"/>
    <lineage>
        <taxon>Bacteria</taxon>
        <taxon>Pseudomonadati</taxon>
        <taxon>Pseudomonadota</taxon>
        <taxon>Alphaproteobacteria</taxon>
        <taxon>Hyphomicrobiales</taxon>
        <taxon>Methylobacteriaceae</taxon>
        <taxon>Methylobacterium</taxon>
    </lineage>
</organism>
<name>A0AA37THP8_9HYPH</name>
<evidence type="ECO:0000313" key="3">
    <source>
        <dbReference type="Proteomes" id="UP001157440"/>
    </source>
</evidence>
<dbReference type="EMBL" id="BSPL01000020">
    <property type="protein sequence ID" value="GLS72322.1"/>
    <property type="molecule type" value="Genomic_DNA"/>
</dbReference>
<keyword evidence="1" id="KW-0732">Signal</keyword>
<keyword evidence="3" id="KW-1185">Reference proteome</keyword>
<proteinExistence type="predicted"/>
<gene>
    <name evidence="2" type="ORF">GCM10007890_43350</name>
</gene>
<sequence length="99" mass="9975">MTVSTIAALLGAFAATLTAEEAVLAVAMPEAAQGLRATIEAIRNATREAIEAAVAAPGDAFERMALLRHAVDLEGFDGPLVARIAASLAAASQMGSPTV</sequence>
<dbReference type="RefSeq" id="WP_238198397.1">
    <property type="nucleotide sequence ID" value="NZ_BPQZ01000024.1"/>
</dbReference>
<accession>A0AA37THP8</accession>
<evidence type="ECO:0000313" key="2">
    <source>
        <dbReference type="EMBL" id="GLS72322.1"/>
    </source>
</evidence>
<feature type="signal peptide" evidence="1">
    <location>
        <begin position="1"/>
        <end position="19"/>
    </location>
</feature>
<reference evidence="3" key="1">
    <citation type="journal article" date="2019" name="Int. J. Syst. Evol. Microbiol.">
        <title>The Global Catalogue of Microorganisms (GCM) 10K type strain sequencing project: providing services to taxonomists for standard genome sequencing and annotation.</title>
        <authorList>
            <consortium name="The Broad Institute Genomics Platform"/>
            <consortium name="The Broad Institute Genome Sequencing Center for Infectious Disease"/>
            <person name="Wu L."/>
            <person name="Ma J."/>
        </authorList>
    </citation>
    <scope>NUCLEOTIDE SEQUENCE [LARGE SCALE GENOMIC DNA]</scope>
    <source>
        <strain evidence="3">NBRC 103632</strain>
    </source>
</reference>
<protein>
    <submittedName>
        <fullName evidence="2">Uncharacterized protein</fullName>
    </submittedName>
</protein>
<dbReference type="Proteomes" id="UP001157440">
    <property type="component" value="Unassembled WGS sequence"/>
</dbReference>